<dbReference type="EMBL" id="JAWDGP010007794">
    <property type="protein sequence ID" value="KAK3704581.1"/>
    <property type="molecule type" value="Genomic_DNA"/>
</dbReference>
<dbReference type="Proteomes" id="UP001283361">
    <property type="component" value="Unassembled WGS sequence"/>
</dbReference>
<evidence type="ECO:0000256" key="1">
    <source>
        <dbReference type="SAM" id="MobiDB-lite"/>
    </source>
</evidence>
<name>A0AAE1CKI6_9GAST</name>
<evidence type="ECO:0000313" key="2">
    <source>
        <dbReference type="EMBL" id="KAK3704581.1"/>
    </source>
</evidence>
<evidence type="ECO:0000313" key="3">
    <source>
        <dbReference type="Proteomes" id="UP001283361"/>
    </source>
</evidence>
<feature type="compositionally biased region" description="Polar residues" evidence="1">
    <location>
        <begin position="1"/>
        <end position="12"/>
    </location>
</feature>
<comment type="caution">
    <text evidence="2">The sequence shown here is derived from an EMBL/GenBank/DDBJ whole genome shotgun (WGS) entry which is preliminary data.</text>
</comment>
<feature type="region of interest" description="Disordered" evidence="1">
    <location>
        <begin position="1"/>
        <end position="20"/>
    </location>
</feature>
<protein>
    <submittedName>
        <fullName evidence="2">Uncharacterized protein</fullName>
    </submittedName>
</protein>
<sequence length="100" mass="11130">MGNNNSNEQTLQVAERKEQDERAAYHQVLATSAEKFRMQEDKGRGNYSGSFQSRITDSFTRDGSGKTTSTTSTYVTEVTASYSYSLGDNTSNPNRNQLTN</sequence>
<feature type="compositionally biased region" description="Basic and acidic residues" evidence="1">
    <location>
        <begin position="35"/>
        <end position="44"/>
    </location>
</feature>
<keyword evidence="3" id="KW-1185">Reference proteome</keyword>
<reference evidence="2" key="1">
    <citation type="journal article" date="2023" name="G3 (Bethesda)">
        <title>A reference genome for the long-term kleptoplast-retaining sea slug Elysia crispata morphotype clarki.</title>
        <authorList>
            <person name="Eastman K.E."/>
            <person name="Pendleton A.L."/>
            <person name="Shaikh M.A."/>
            <person name="Suttiyut T."/>
            <person name="Ogas R."/>
            <person name="Tomko P."/>
            <person name="Gavelis G."/>
            <person name="Widhalm J.R."/>
            <person name="Wisecaver J.H."/>
        </authorList>
    </citation>
    <scope>NUCLEOTIDE SEQUENCE</scope>
    <source>
        <strain evidence="2">ECLA1</strain>
    </source>
</reference>
<feature type="region of interest" description="Disordered" evidence="1">
    <location>
        <begin position="35"/>
        <end position="75"/>
    </location>
</feature>
<gene>
    <name evidence="2" type="ORF">RRG08_033622</name>
</gene>
<organism evidence="2 3">
    <name type="scientific">Elysia crispata</name>
    <name type="common">lettuce slug</name>
    <dbReference type="NCBI Taxonomy" id="231223"/>
    <lineage>
        <taxon>Eukaryota</taxon>
        <taxon>Metazoa</taxon>
        <taxon>Spiralia</taxon>
        <taxon>Lophotrochozoa</taxon>
        <taxon>Mollusca</taxon>
        <taxon>Gastropoda</taxon>
        <taxon>Heterobranchia</taxon>
        <taxon>Euthyneura</taxon>
        <taxon>Panpulmonata</taxon>
        <taxon>Sacoglossa</taxon>
        <taxon>Placobranchoidea</taxon>
        <taxon>Plakobranchidae</taxon>
        <taxon>Elysia</taxon>
    </lineage>
</organism>
<accession>A0AAE1CKI6</accession>
<feature type="compositionally biased region" description="Polar residues" evidence="1">
    <location>
        <begin position="47"/>
        <end position="58"/>
    </location>
</feature>
<proteinExistence type="predicted"/>
<dbReference type="AlphaFoldDB" id="A0AAE1CKI6"/>
<feature type="region of interest" description="Disordered" evidence="1">
    <location>
        <begin position="81"/>
        <end position="100"/>
    </location>
</feature>
<feature type="compositionally biased region" description="Polar residues" evidence="1">
    <location>
        <begin position="86"/>
        <end position="100"/>
    </location>
</feature>